<dbReference type="AlphaFoldDB" id="U6KM24"/>
<keyword evidence="1" id="KW-0732">Signal</keyword>
<proteinExistence type="predicted"/>
<evidence type="ECO:0008006" key="4">
    <source>
        <dbReference type="Google" id="ProtNLM"/>
    </source>
</evidence>
<reference evidence="2" key="1">
    <citation type="submission" date="2013-10" db="EMBL/GenBank/DDBJ databases">
        <title>Genomic analysis of the causative agents of coccidiosis in chickens.</title>
        <authorList>
            <person name="Reid A.J."/>
            <person name="Blake D."/>
            <person name="Billington K."/>
            <person name="Browne H."/>
            <person name="Dunn M."/>
            <person name="Hung S."/>
            <person name="Kawahara F."/>
            <person name="Miranda-Saavedra D."/>
            <person name="Mourier T."/>
            <person name="Nagra H."/>
            <person name="Otto T.D."/>
            <person name="Rawlings N."/>
            <person name="Sanchez A."/>
            <person name="Sanders M."/>
            <person name="Subramaniam C."/>
            <person name="Tay Y."/>
            <person name="Dear P."/>
            <person name="Doerig C."/>
            <person name="Gruber A."/>
            <person name="Parkinson J."/>
            <person name="Shirley M."/>
            <person name="Wan K.L."/>
            <person name="Berriman M."/>
            <person name="Tomley F."/>
            <person name="Pain A."/>
        </authorList>
    </citation>
    <scope>NUCLEOTIDE SEQUENCE [LARGE SCALE GENOMIC DNA]</scope>
    <source>
        <strain evidence="2">Houghton</strain>
    </source>
</reference>
<accession>U6KM24</accession>
<dbReference type="Proteomes" id="UP000030744">
    <property type="component" value="Unassembled WGS sequence"/>
</dbReference>
<evidence type="ECO:0000313" key="3">
    <source>
        <dbReference type="Proteomes" id="UP000030744"/>
    </source>
</evidence>
<evidence type="ECO:0000313" key="2">
    <source>
        <dbReference type="EMBL" id="CDJ36508.1"/>
    </source>
</evidence>
<feature type="chain" id="PRO_5004671750" description="Secreted protein" evidence="1">
    <location>
        <begin position="25"/>
        <end position="172"/>
    </location>
</feature>
<gene>
    <name evidence="2" type="ORF">EMH_0088220</name>
</gene>
<evidence type="ECO:0000256" key="1">
    <source>
        <dbReference type="SAM" id="SignalP"/>
    </source>
</evidence>
<organism evidence="2 3">
    <name type="scientific">Eimeria mitis</name>
    <dbReference type="NCBI Taxonomy" id="44415"/>
    <lineage>
        <taxon>Eukaryota</taxon>
        <taxon>Sar</taxon>
        <taxon>Alveolata</taxon>
        <taxon>Apicomplexa</taxon>
        <taxon>Conoidasida</taxon>
        <taxon>Coccidia</taxon>
        <taxon>Eucoccidiorida</taxon>
        <taxon>Eimeriorina</taxon>
        <taxon>Eimeriidae</taxon>
        <taxon>Eimeria</taxon>
    </lineage>
</organism>
<dbReference type="GeneID" id="60404473"/>
<feature type="signal peptide" evidence="1">
    <location>
        <begin position="1"/>
        <end position="24"/>
    </location>
</feature>
<reference evidence="2" key="2">
    <citation type="submission" date="2013-10" db="EMBL/GenBank/DDBJ databases">
        <authorList>
            <person name="Aslett M."/>
        </authorList>
    </citation>
    <scope>NUCLEOTIDE SEQUENCE [LARGE SCALE GENOMIC DNA]</scope>
    <source>
        <strain evidence="2">Houghton</strain>
    </source>
</reference>
<dbReference type="RefSeq" id="XP_037878796.1">
    <property type="nucleotide sequence ID" value="XM_038022942.1"/>
</dbReference>
<sequence length="172" mass="19335">MLRVVLVSLFLALLLACLWVESEAFRPPNVPVGKTQAACHATSSSRLQLEDDQSYQAPNEVVPLVVLRESAIQWRGRESQRGRGHIGERLVPPDDKFPTTLQGTRAAKERHVCADSRIPDVLGRFAIPRRLGLVQLPLRDHRSRIEDVLLVAFVAFVVFESVHLHQMPKHAL</sequence>
<dbReference type="PROSITE" id="PS51257">
    <property type="entry name" value="PROKAR_LIPOPROTEIN"/>
    <property type="match status" value="1"/>
</dbReference>
<dbReference type="VEuPathDB" id="ToxoDB:EMH_0088220"/>
<protein>
    <recommendedName>
        <fullName evidence="4">Secreted protein</fullName>
    </recommendedName>
</protein>
<dbReference type="EMBL" id="HG736131">
    <property type="protein sequence ID" value="CDJ36508.1"/>
    <property type="molecule type" value="Genomic_DNA"/>
</dbReference>
<keyword evidence="3" id="KW-1185">Reference proteome</keyword>
<name>U6KM24_9EIME</name>